<evidence type="ECO:0000313" key="1">
    <source>
        <dbReference type="EMBL" id="CAB4188626.1"/>
    </source>
</evidence>
<reference evidence="1" key="1">
    <citation type="submission" date="2020-05" db="EMBL/GenBank/DDBJ databases">
        <authorList>
            <person name="Chiriac C."/>
            <person name="Salcher M."/>
            <person name="Ghai R."/>
            <person name="Kavagutti S V."/>
        </authorList>
    </citation>
    <scope>NUCLEOTIDE SEQUENCE</scope>
</reference>
<sequence length="427" mass="48004">MAITIEDQPYSWSARGQKLMIVASSTETAQDGFQYGVTVTNNSTTQVFNFYISPAIDGRLYFDLQSLIQLRNREAQGDQLHNLATATLDDTSTWNSIDFSVAEWWIVAGVLTENGESGVSGTEILVDNQYYQPTDGYKPNPETGLQAVKFSMSSTASLAMSDRQVTEKYPPIFATWGLVKGKIAIAVREEDYGLLYVPGTANYLSNNAANSCNITLVGSTGLPISASITMNDYEVEGLPIFPANLNARVGFAAKPSSFPNWRYYRVQILSPASATVSVDYIFWNECVYGNCECNWPNVRLAWVGARGGYEYFNFKKKSEYTTDVDRKTYKRPLFNSSPTIFYANDRGLNQRTNLAQRILTVTTDYITQQEFMYLRGLIVSNQVHLINDDGSYVAVNIDDTSYVEKRTYDGKLYNLTLKVRMANEYWT</sequence>
<name>A0A6J5R1Q2_9CAUD</name>
<gene>
    <name evidence="1" type="ORF">UFOVP1175_43</name>
</gene>
<organism evidence="1">
    <name type="scientific">uncultured Caudovirales phage</name>
    <dbReference type="NCBI Taxonomy" id="2100421"/>
    <lineage>
        <taxon>Viruses</taxon>
        <taxon>Duplodnaviria</taxon>
        <taxon>Heunggongvirae</taxon>
        <taxon>Uroviricota</taxon>
        <taxon>Caudoviricetes</taxon>
        <taxon>Peduoviridae</taxon>
        <taxon>Maltschvirus</taxon>
        <taxon>Maltschvirus maltsch</taxon>
    </lineage>
</organism>
<proteinExistence type="predicted"/>
<dbReference type="EMBL" id="LR797129">
    <property type="protein sequence ID" value="CAB4188626.1"/>
    <property type="molecule type" value="Genomic_DNA"/>
</dbReference>
<protein>
    <submittedName>
        <fullName evidence="1">Uncharacterized protein</fullName>
    </submittedName>
</protein>
<accession>A0A6J5R1Q2</accession>